<feature type="transmembrane region" description="Helical" evidence="1">
    <location>
        <begin position="75"/>
        <end position="93"/>
    </location>
</feature>
<feature type="transmembrane region" description="Helical" evidence="1">
    <location>
        <begin position="37"/>
        <end position="54"/>
    </location>
</feature>
<protein>
    <submittedName>
        <fullName evidence="2">Uncharacterized protein</fullName>
    </submittedName>
</protein>
<proteinExistence type="predicted"/>
<accession>A0A1F8BHI8</accession>
<comment type="caution">
    <text evidence="2">The sequence shown here is derived from an EMBL/GenBank/DDBJ whole genome shotgun (WGS) entry which is preliminary data.</text>
</comment>
<keyword evidence="1" id="KW-1133">Transmembrane helix</keyword>
<feature type="transmembrane region" description="Helical" evidence="1">
    <location>
        <begin position="99"/>
        <end position="117"/>
    </location>
</feature>
<evidence type="ECO:0000313" key="3">
    <source>
        <dbReference type="Proteomes" id="UP000177060"/>
    </source>
</evidence>
<gene>
    <name evidence="2" type="ORF">A3A52_05115</name>
</gene>
<keyword evidence="1" id="KW-0812">Transmembrane</keyword>
<organism evidence="2 3">
    <name type="scientific">Candidatus Woesebacteria bacterium RIFCSPLOWO2_01_FULL_39_14</name>
    <dbReference type="NCBI Taxonomy" id="1802518"/>
    <lineage>
        <taxon>Bacteria</taxon>
        <taxon>Candidatus Woeseibacteriota</taxon>
    </lineage>
</organism>
<sequence length="127" mass="14758">MKRYQKFLGFWLINSAILYLANLFLPNAVSIGNSIFAPYQAIVFSGFIWNLVLWHTEAFLKDLEYPYKENVPMMLAYLVMNFATVWLIARFAFITGVGIASYLYVAGIAVIANFVQYKAWQYMDKRK</sequence>
<dbReference type="EMBL" id="MGHE01000021">
    <property type="protein sequence ID" value="OGM63493.1"/>
    <property type="molecule type" value="Genomic_DNA"/>
</dbReference>
<evidence type="ECO:0000313" key="2">
    <source>
        <dbReference type="EMBL" id="OGM63493.1"/>
    </source>
</evidence>
<feature type="transmembrane region" description="Helical" evidence="1">
    <location>
        <begin position="7"/>
        <end position="25"/>
    </location>
</feature>
<dbReference type="AlphaFoldDB" id="A0A1F8BHI8"/>
<dbReference type="Proteomes" id="UP000177060">
    <property type="component" value="Unassembled WGS sequence"/>
</dbReference>
<name>A0A1F8BHI8_9BACT</name>
<keyword evidence="1" id="KW-0472">Membrane</keyword>
<reference evidence="2 3" key="1">
    <citation type="journal article" date="2016" name="Nat. Commun.">
        <title>Thousands of microbial genomes shed light on interconnected biogeochemical processes in an aquifer system.</title>
        <authorList>
            <person name="Anantharaman K."/>
            <person name="Brown C.T."/>
            <person name="Hug L.A."/>
            <person name="Sharon I."/>
            <person name="Castelle C.J."/>
            <person name="Probst A.J."/>
            <person name="Thomas B.C."/>
            <person name="Singh A."/>
            <person name="Wilkins M.J."/>
            <person name="Karaoz U."/>
            <person name="Brodie E.L."/>
            <person name="Williams K.H."/>
            <person name="Hubbard S.S."/>
            <person name="Banfield J.F."/>
        </authorList>
    </citation>
    <scope>NUCLEOTIDE SEQUENCE [LARGE SCALE GENOMIC DNA]</scope>
</reference>
<evidence type="ECO:0000256" key="1">
    <source>
        <dbReference type="SAM" id="Phobius"/>
    </source>
</evidence>